<gene>
    <name evidence="7" type="ORF">SCLCIDRAFT_18266</name>
</gene>
<evidence type="ECO:0000256" key="3">
    <source>
        <dbReference type="ARBA" id="ARBA00022679"/>
    </source>
</evidence>
<evidence type="ECO:0000256" key="6">
    <source>
        <dbReference type="RuleBase" id="RU367120"/>
    </source>
</evidence>
<evidence type="ECO:0000256" key="2">
    <source>
        <dbReference type="ARBA" id="ARBA00022602"/>
    </source>
</evidence>
<comment type="similarity">
    <text evidence="1 6">Belongs to the protein prenyltransferase subunit alpha family.</text>
</comment>
<dbReference type="PANTHER" id="PTHR11129">
    <property type="entry name" value="PROTEIN FARNESYLTRANSFERASE ALPHA SUBUNIT/RAB GERANYLGERANYL TRANSFERASE ALPHA SUBUNIT"/>
    <property type="match status" value="1"/>
</dbReference>
<dbReference type="OrthoDB" id="1658at2759"/>
<accession>A0A0C2YQZ5</accession>
<evidence type="ECO:0000313" key="7">
    <source>
        <dbReference type="EMBL" id="KIM52143.1"/>
    </source>
</evidence>
<keyword evidence="4" id="KW-0677">Repeat</keyword>
<sequence>MDSFLRVENRMRTHSVRRRARQSEAAIQARKEREKSKTAEYIALTDDVISRKNKDWSKEAFHITQRLLQVNPEFTLTPNQINDLLANELTLTTEMLRDHPKVYWLWNHRRWCLQNIPDGPLVDGQPSRQWMTASWDKELAVVEKMLNTDPRNFMAWGYRRYVLASMPVQRRDTAELEYTSRKISATFSNFKFELVYNAIYTDPEDQSAWIYHRWLIGSGNNEDQLRREIAVIEELLSEQPNSKWSIDSLVYYNKVLLEKHRPYDVELRRKCVTMLQQLEVIDPPRRFRYQELGKGLIPYWMKTQLKQLRSR</sequence>
<evidence type="ECO:0000313" key="8">
    <source>
        <dbReference type="Proteomes" id="UP000053989"/>
    </source>
</evidence>
<dbReference type="GO" id="GO:0004663">
    <property type="term" value="F:Rab geranylgeranyltransferase activity"/>
    <property type="evidence" value="ECO:0007669"/>
    <property type="project" value="UniProtKB-UniRule"/>
</dbReference>
<dbReference type="HOGENOM" id="CLU_031996_1_0_1"/>
<reference evidence="8" key="2">
    <citation type="submission" date="2015-01" db="EMBL/GenBank/DDBJ databases">
        <title>Evolutionary Origins and Diversification of the Mycorrhizal Mutualists.</title>
        <authorList>
            <consortium name="DOE Joint Genome Institute"/>
            <consortium name="Mycorrhizal Genomics Consortium"/>
            <person name="Kohler A."/>
            <person name="Kuo A."/>
            <person name="Nagy L.G."/>
            <person name="Floudas D."/>
            <person name="Copeland A."/>
            <person name="Barry K.W."/>
            <person name="Cichocki N."/>
            <person name="Veneault-Fourrey C."/>
            <person name="LaButti K."/>
            <person name="Lindquist E.A."/>
            <person name="Lipzen A."/>
            <person name="Lundell T."/>
            <person name="Morin E."/>
            <person name="Murat C."/>
            <person name="Riley R."/>
            <person name="Ohm R."/>
            <person name="Sun H."/>
            <person name="Tunlid A."/>
            <person name="Henrissat B."/>
            <person name="Grigoriev I.V."/>
            <person name="Hibbett D.S."/>
            <person name="Martin F."/>
        </authorList>
    </citation>
    <scope>NUCLEOTIDE SEQUENCE [LARGE SCALE GENOMIC DNA]</scope>
    <source>
        <strain evidence="8">Foug A</strain>
    </source>
</reference>
<keyword evidence="8" id="KW-1185">Reference proteome</keyword>
<dbReference type="Proteomes" id="UP000053989">
    <property type="component" value="Unassembled WGS sequence"/>
</dbReference>
<comment type="function">
    <text evidence="6">Catalyzes the transfer of a geranyl-geranyl moiety from geranyl-geranyl pyrophosphate to cysteines occuring in specific C-terminal amino acid sequences.</text>
</comment>
<name>A0A0C2YQZ5_9AGAM</name>
<proteinExistence type="inferred from homology"/>
<dbReference type="EC" id="2.5.1.60" evidence="6"/>
<dbReference type="EMBL" id="KN822222">
    <property type="protein sequence ID" value="KIM52143.1"/>
    <property type="molecule type" value="Genomic_DNA"/>
</dbReference>
<reference evidence="7 8" key="1">
    <citation type="submission" date="2014-04" db="EMBL/GenBank/DDBJ databases">
        <authorList>
            <consortium name="DOE Joint Genome Institute"/>
            <person name="Kuo A."/>
            <person name="Kohler A."/>
            <person name="Nagy L.G."/>
            <person name="Floudas D."/>
            <person name="Copeland A."/>
            <person name="Barry K.W."/>
            <person name="Cichocki N."/>
            <person name="Veneault-Fourrey C."/>
            <person name="LaButti K."/>
            <person name="Lindquist E.A."/>
            <person name="Lipzen A."/>
            <person name="Lundell T."/>
            <person name="Morin E."/>
            <person name="Murat C."/>
            <person name="Sun H."/>
            <person name="Tunlid A."/>
            <person name="Henrissat B."/>
            <person name="Grigoriev I.V."/>
            <person name="Hibbett D.S."/>
            <person name="Martin F."/>
            <person name="Nordberg H.P."/>
            <person name="Cantor M.N."/>
            <person name="Hua S.X."/>
        </authorList>
    </citation>
    <scope>NUCLEOTIDE SEQUENCE [LARGE SCALE GENOMIC DNA]</scope>
    <source>
        <strain evidence="7 8">Foug A</strain>
    </source>
</reference>
<dbReference type="PROSITE" id="PS51147">
    <property type="entry name" value="PFTA"/>
    <property type="match status" value="3"/>
</dbReference>
<keyword evidence="3 6" id="KW-0808">Transferase</keyword>
<dbReference type="GO" id="GO:0097354">
    <property type="term" value="P:prenylation"/>
    <property type="evidence" value="ECO:0007669"/>
    <property type="project" value="UniProtKB-UniRule"/>
</dbReference>
<evidence type="ECO:0000256" key="1">
    <source>
        <dbReference type="ARBA" id="ARBA00006734"/>
    </source>
</evidence>
<organism evidence="7 8">
    <name type="scientific">Scleroderma citrinum Foug A</name>
    <dbReference type="NCBI Taxonomy" id="1036808"/>
    <lineage>
        <taxon>Eukaryota</taxon>
        <taxon>Fungi</taxon>
        <taxon>Dikarya</taxon>
        <taxon>Basidiomycota</taxon>
        <taxon>Agaricomycotina</taxon>
        <taxon>Agaricomycetes</taxon>
        <taxon>Agaricomycetidae</taxon>
        <taxon>Boletales</taxon>
        <taxon>Sclerodermatineae</taxon>
        <taxon>Sclerodermataceae</taxon>
        <taxon>Scleroderma</taxon>
    </lineage>
</organism>
<dbReference type="Pfam" id="PF01239">
    <property type="entry name" value="PPTA"/>
    <property type="match status" value="3"/>
</dbReference>
<dbReference type="STRING" id="1036808.A0A0C2YQZ5"/>
<dbReference type="InParanoid" id="A0A0C2YQZ5"/>
<dbReference type="PANTHER" id="PTHR11129:SF2">
    <property type="entry name" value="GERANYLGERANYL TRANSFERASE TYPE-2 SUBUNIT ALPHA"/>
    <property type="match status" value="1"/>
</dbReference>
<evidence type="ECO:0000256" key="4">
    <source>
        <dbReference type="ARBA" id="ARBA00022737"/>
    </source>
</evidence>
<dbReference type="FunCoup" id="A0A0C2YQZ5">
    <property type="interactions" value="67"/>
</dbReference>
<protein>
    <recommendedName>
        <fullName evidence="6">Geranylgeranyl transferase type-2 subunit alpha</fullName>
        <ecNumber evidence="6">2.5.1.60</ecNumber>
    </recommendedName>
    <alternativeName>
        <fullName evidence="6">Geranylgeranyl transferase type II subunit alpha</fullName>
    </alternativeName>
</protein>
<comment type="catalytic activity">
    <reaction evidence="5 6">
        <text>geranylgeranyl diphosphate + L-cysteinyl-[protein] = S-geranylgeranyl-L-cysteinyl-[protein] + diphosphate</text>
        <dbReference type="Rhea" id="RHEA:21240"/>
        <dbReference type="Rhea" id="RHEA-COMP:10131"/>
        <dbReference type="Rhea" id="RHEA-COMP:11537"/>
        <dbReference type="ChEBI" id="CHEBI:29950"/>
        <dbReference type="ChEBI" id="CHEBI:33019"/>
        <dbReference type="ChEBI" id="CHEBI:57533"/>
        <dbReference type="ChEBI" id="CHEBI:86021"/>
        <dbReference type="EC" id="2.5.1.60"/>
    </reaction>
</comment>
<dbReference type="GO" id="GO:0005968">
    <property type="term" value="C:Rab-protein geranylgeranyltransferase complex"/>
    <property type="evidence" value="ECO:0007669"/>
    <property type="project" value="TreeGrafter"/>
</dbReference>
<dbReference type="Gene3D" id="1.25.40.120">
    <property type="entry name" value="Protein prenylyltransferase"/>
    <property type="match status" value="2"/>
</dbReference>
<evidence type="ECO:0000256" key="5">
    <source>
        <dbReference type="ARBA" id="ARBA00047658"/>
    </source>
</evidence>
<keyword evidence="2 6" id="KW-0637">Prenyltransferase</keyword>
<dbReference type="InterPro" id="IPR002088">
    <property type="entry name" value="Prenyl_trans_a"/>
</dbReference>
<dbReference type="AlphaFoldDB" id="A0A0C2YQZ5"/>
<dbReference type="SUPFAM" id="SSF48439">
    <property type="entry name" value="Protein prenylyltransferase"/>
    <property type="match status" value="1"/>
</dbReference>